<feature type="binding site" evidence="3">
    <location>
        <position position="38"/>
    </location>
    <ligand>
        <name>Zn(2+)</name>
        <dbReference type="ChEBI" id="CHEBI:29105"/>
    </ligand>
</feature>
<dbReference type="GO" id="GO:0006355">
    <property type="term" value="P:regulation of DNA-templated transcription"/>
    <property type="evidence" value="ECO:0007669"/>
    <property type="project" value="InterPro"/>
</dbReference>
<dbReference type="Pfam" id="PF03884">
    <property type="entry name" value="YacG"/>
    <property type="match status" value="1"/>
</dbReference>
<dbReference type="EMBL" id="RXMA01000025">
    <property type="protein sequence ID" value="RTR16389.1"/>
    <property type="molecule type" value="Genomic_DNA"/>
</dbReference>
<dbReference type="OrthoDB" id="9809663at2"/>
<dbReference type="InterPro" id="IPR005584">
    <property type="entry name" value="DNA_gyrase_inhibitor_YacG"/>
</dbReference>
<comment type="function">
    <text evidence="3">Inhibits all the catalytic activities of DNA gyrase by preventing its interaction with DNA. Acts by binding directly to the C-terminal domain of GyrB, which probably disrupts DNA binding by the gyrase.</text>
</comment>
<evidence type="ECO:0000256" key="3">
    <source>
        <dbReference type="HAMAP-Rule" id="MF_00649"/>
    </source>
</evidence>
<keyword evidence="6" id="KW-1185">Reference proteome</keyword>
<dbReference type="PANTHER" id="PTHR36150">
    <property type="entry name" value="DNA GYRASE INHIBITOR YACG"/>
    <property type="match status" value="1"/>
</dbReference>
<keyword evidence="1 3" id="KW-0479">Metal-binding</keyword>
<evidence type="ECO:0000313" key="5">
    <source>
        <dbReference type="EMBL" id="RTR16389.1"/>
    </source>
</evidence>
<feature type="binding site" evidence="3">
    <location>
        <position position="34"/>
    </location>
    <ligand>
        <name>Zn(2+)</name>
        <dbReference type="ChEBI" id="CHEBI:29105"/>
    </ligand>
</feature>
<accession>A0A3S0K1D5</accession>
<comment type="cofactor">
    <cofactor evidence="3">
        <name>Zn(2+)</name>
        <dbReference type="ChEBI" id="CHEBI:29105"/>
    </cofactor>
    <text evidence="3">Binds 1 zinc ion.</text>
</comment>
<name>A0A3S0K1D5_9PROT</name>
<dbReference type="Gene3D" id="3.30.50.10">
    <property type="entry name" value="Erythroid Transcription Factor GATA-1, subunit A"/>
    <property type="match status" value="1"/>
</dbReference>
<keyword evidence="2 3" id="KW-0862">Zinc</keyword>
<feature type="region of interest" description="Disordered" evidence="4">
    <location>
        <begin position="1"/>
        <end position="21"/>
    </location>
</feature>
<protein>
    <recommendedName>
        <fullName evidence="3">DNA gyrase inhibitor YacG</fullName>
    </recommendedName>
</protein>
<feature type="binding site" evidence="3">
    <location>
        <position position="19"/>
    </location>
    <ligand>
        <name>Zn(2+)</name>
        <dbReference type="ChEBI" id="CHEBI:29105"/>
    </ligand>
</feature>
<evidence type="ECO:0000256" key="4">
    <source>
        <dbReference type="SAM" id="MobiDB-lite"/>
    </source>
</evidence>
<dbReference type="HAMAP" id="MF_00649">
    <property type="entry name" value="DNA_gyrase_inhibitor_YacG"/>
    <property type="match status" value="1"/>
</dbReference>
<dbReference type="InterPro" id="IPR013088">
    <property type="entry name" value="Znf_NHR/GATA"/>
</dbReference>
<organism evidence="5 6">
    <name type="scientific">Azospirillum griseum</name>
    <dbReference type="NCBI Taxonomy" id="2496639"/>
    <lineage>
        <taxon>Bacteria</taxon>
        <taxon>Pseudomonadati</taxon>
        <taxon>Pseudomonadota</taxon>
        <taxon>Alphaproteobacteria</taxon>
        <taxon>Rhodospirillales</taxon>
        <taxon>Azospirillaceae</taxon>
        <taxon>Azospirillum</taxon>
    </lineage>
</organism>
<dbReference type="GO" id="GO:0008270">
    <property type="term" value="F:zinc ion binding"/>
    <property type="evidence" value="ECO:0007669"/>
    <property type="project" value="UniProtKB-UniRule"/>
</dbReference>
<comment type="caution">
    <text evidence="5">The sequence shown here is derived from an EMBL/GenBank/DDBJ whole genome shotgun (WGS) entry which is preliminary data.</text>
</comment>
<dbReference type="AlphaFoldDB" id="A0A3S0K1D5"/>
<feature type="binding site" evidence="3">
    <location>
        <position position="22"/>
    </location>
    <ligand>
        <name>Zn(2+)</name>
        <dbReference type="ChEBI" id="CHEBI:29105"/>
    </ligand>
</feature>
<evidence type="ECO:0000256" key="1">
    <source>
        <dbReference type="ARBA" id="ARBA00022723"/>
    </source>
</evidence>
<gene>
    <name evidence="3 5" type="primary">yacG</name>
    <name evidence="5" type="ORF">EJ903_20535</name>
</gene>
<evidence type="ECO:0000256" key="2">
    <source>
        <dbReference type="ARBA" id="ARBA00022833"/>
    </source>
</evidence>
<dbReference type="GO" id="GO:0008657">
    <property type="term" value="F:DNA topoisomerase type II (double strand cut, ATP-hydrolyzing) inhibitor activity"/>
    <property type="evidence" value="ECO:0007669"/>
    <property type="project" value="UniProtKB-UniRule"/>
</dbReference>
<feature type="compositionally biased region" description="Low complexity" evidence="4">
    <location>
        <begin position="1"/>
        <end position="20"/>
    </location>
</feature>
<dbReference type="PROSITE" id="PS51257">
    <property type="entry name" value="PROKAR_LIPOPROTEIN"/>
    <property type="match status" value="1"/>
</dbReference>
<proteinExistence type="inferred from homology"/>
<evidence type="ECO:0000313" key="6">
    <source>
        <dbReference type="Proteomes" id="UP000277007"/>
    </source>
</evidence>
<sequence>MSASAKPPAATSPATGSSCPICGRPTDPALRPFCSHRCADVDLGRWLGGVYRVESAETLDESDDGESRESV</sequence>
<reference evidence="5 6" key="1">
    <citation type="submission" date="2018-12" db="EMBL/GenBank/DDBJ databases">
        <authorList>
            <person name="Yang Y."/>
        </authorList>
    </citation>
    <scope>NUCLEOTIDE SEQUENCE [LARGE SCALE GENOMIC DNA]</scope>
    <source>
        <strain evidence="5 6">L-25-5w-1</strain>
    </source>
</reference>
<dbReference type="PANTHER" id="PTHR36150:SF1">
    <property type="entry name" value="DNA GYRASE INHIBITOR YACG"/>
    <property type="match status" value="1"/>
</dbReference>
<comment type="subunit">
    <text evidence="3">Interacts with GyrB.</text>
</comment>
<dbReference type="SUPFAM" id="SSF57716">
    <property type="entry name" value="Glucocorticoid receptor-like (DNA-binding domain)"/>
    <property type="match status" value="1"/>
</dbReference>
<dbReference type="Proteomes" id="UP000277007">
    <property type="component" value="Unassembled WGS sequence"/>
</dbReference>
<comment type="similarity">
    <text evidence="3">Belongs to the DNA gyrase inhibitor YacG family.</text>
</comment>
<dbReference type="RefSeq" id="WP_126618950.1">
    <property type="nucleotide sequence ID" value="NZ_JBHUCY010000078.1"/>
</dbReference>